<dbReference type="WBParaSite" id="PEQ_0001142001-mRNA-1">
    <property type="protein sequence ID" value="PEQ_0001142001-mRNA-1"/>
    <property type="gene ID" value="PEQ_0001142001"/>
</dbReference>
<feature type="coiled-coil region" evidence="1">
    <location>
        <begin position="25"/>
        <end position="293"/>
    </location>
</feature>
<proteinExistence type="predicted"/>
<dbReference type="AlphaFoldDB" id="A0A914RY38"/>
<dbReference type="Proteomes" id="UP000887564">
    <property type="component" value="Unplaced"/>
</dbReference>
<protein>
    <submittedName>
        <fullName evidence="4">Myosin tail domain-containing protein</fullName>
    </submittedName>
</protein>
<feature type="domain" description="PUMA/OVT1 coiled-coil region" evidence="2">
    <location>
        <begin position="30"/>
        <end position="103"/>
    </location>
</feature>
<accession>A0A914RY38</accession>
<organism evidence="3 4">
    <name type="scientific">Parascaris equorum</name>
    <name type="common">Equine roundworm</name>
    <dbReference type="NCBI Taxonomy" id="6256"/>
    <lineage>
        <taxon>Eukaryota</taxon>
        <taxon>Metazoa</taxon>
        <taxon>Ecdysozoa</taxon>
        <taxon>Nematoda</taxon>
        <taxon>Chromadorea</taxon>
        <taxon>Rhabditida</taxon>
        <taxon>Spirurina</taxon>
        <taxon>Ascaridomorpha</taxon>
        <taxon>Ascaridoidea</taxon>
        <taxon>Ascarididae</taxon>
        <taxon>Parascaris</taxon>
    </lineage>
</organism>
<keyword evidence="3" id="KW-1185">Reference proteome</keyword>
<reference evidence="4" key="1">
    <citation type="submission" date="2022-11" db="UniProtKB">
        <authorList>
            <consortium name="WormBaseParasite"/>
        </authorList>
    </citation>
    <scope>IDENTIFICATION</scope>
</reference>
<evidence type="ECO:0000313" key="4">
    <source>
        <dbReference type="WBParaSite" id="PEQ_0001142001-mRNA-1"/>
    </source>
</evidence>
<name>A0A914RY38_PAREQ</name>
<evidence type="ECO:0000259" key="2">
    <source>
        <dbReference type="Pfam" id="PF24627"/>
    </source>
</evidence>
<sequence length="307" mass="36253">MKYLVRIRGTHVVPSEVLRSVRYAIRSRDNELQQLQRKLKNTELQISELVTRFEGADEARKRLEKQLADSKREISNREKTIDEASREVRRLEDRLRATESDKTVAENARAKLEEEVRRLKLVIDQTVADGERKALEEAEAQKRVIEEEYKTRITELLHRVDTLQDDNKRLKDLTIKHLEDLRGDLLKDLESQRARFDAVTSEFDNLQANYDTTTKNTVAIEMTVKEIKQQRDEISKQKDELANQLTDMMRRMEIEIRKREDIERANLRQVAEIEKLKTEIGDYESQLTILRRHNDELDTQLKTSQAK</sequence>
<dbReference type="Gene3D" id="1.10.287.1490">
    <property type="match status" value="1"/>
</dbReference>
<dbReference type="InterPro" id="IPR057531">
    <property type="entry name" value="PUMA/OVT1_CC"/>
</dbReference>
<keyword evidence="1" id="KW-0175">Coiled coil</keyword>
<evidence type="ECO:0000256" key="1">
    <source>
        <dbReference type="SAM" id="Coils"/>
    </source>
</evidence>
<dbReference type="Pfam" id="PF24423">
    <property type="entry name" value="OVT1"/>
    <property type="match status" value="1"/>
</dbReference>
<evidence type="ECO:0000313" key="3">
    <source>
        <dbReference type="Proteomes" id="UP000887564"/>
    </source>
</evidence>
<dbReference type="Pfam" id="PF24627">
    <property type="entry name" value="PUMA_CC"/>
    <property type="match status" value="1"/>
</dbReference>